<gene>
    <name evidence="6" type="ORF">Q8814_00910</name>
</gene>
<dbReference type="EC" id="1.1.-.-" evidence="6"/>
<sequence length="274" mass="27778">MSRVGFIGAGRMGLPIVQRLVGAGHEVHVLGRTDEKRAAIEEVGATALADLEEVCAGAELVAVCVFTDEQVREVCLGDISGPDGALGSMPRGATLVVHTTVSPRTIETLVAEAERYGIAVIDAAVSGGPHDIAAGTLTLFVGGPDDAVATTTPVLESYGDPVLHVGASGDGQRVKLVNNALFAAQIGLLAEAEELGRQLGVGEASLLAALPHGSSASKVMGNVAMRGSVAAFRSAVGEFLSKDVAVVRKTVAELGGDLGILDAAIDARTASEHA</sequence>
<dbReference type="SUPFAM" id="SSF51735">
    <property type="entry name" value="NAD(P)-binding Rossmann-fold domains"/>
    <property type="match status" value="1"/>
</dbReference>
<comment type="similarity">
    <text evidence="1">Belongs to the HIBADH-related family.</text>
</comment>
<dbReference type="PANTHER" id="PTHR43060">
    <property type="entry name" value="3-HYDROXYISOBUTYRATE DEHYDROGENASE-LIKE 1, MITOCHONDRIAL-RELATED"/>
    <property type="match status" value="1"/>
</dbReference>
<dbReference type="PIRSF" id="PIRSF000103">
    <property type="entry name" value="HIBADH"/>
    <property type="match status" value="1"/>
</dbReference>
<dbReference type="EMBL" id="JAUZMZ010000002">
    <property type="protein sequence ID" value="MEE2030686.1"/>
    <property type="molecule type" value="Genomic_DNA"/>
</dbReference>
<organism evidence="6 7">
    <name type="scientific">Rhodococcus chondri</name>
    <dbReference type="NCBI Taxonomy" id="3065941"/>
    <lineage>
        <taxon>Bacteria</taxon>
        <taxon>Bacillati</taxon>
        <taxon>Actinomycetota</taxon>
        <taxon>Actinomycetes</taxon>
        <taxon>Mycobacteriales</taxon>
        <taxon>Nocardiaceae</taxon>
        <taxon>Rhodococcus</taxon>
    </lineage>
</organism>
<evidence type="ECO:0000313" key="7">
    <source>
        <dbReference type="Proteomes" id="UP001331936"/>
    </source>
</evidence>
<dbReference type="InterPro" id="IPR013328">
    <property type="entry name" value="6PGD_dom2"/>
</dbReference>
<evidence type="ECO:0000256" key="1">
    <source>
        <dbReference type="ARBA" id="ARBA00009080"/>
    </source>
</evidence>
<dbReference type="InterPro" id="IPR036291">
    <property type="entry name" value="NAD(P)-bd_dom_sf"/>
</dbReference>
<dbReference type="RefSeq" id="WP_330150108.1">
    <property type="nucleotide sequence ID" value="NZ_JAUZMZ010000002.1"/>
</dbReference>
<evidence type="ECO:0000256" key="2">
    <source>
        <dbReference type="ARBA" id="ARBA00023002"/>
    </source>
</evidence>
<name>A0ABU7JKX9_9NOCA</name>
<dbReference type="GO" id="GO:0016491">
    <property type="term" value="F:oxidoreductase activity"/>
    <property type="evidence" value="ECO:0007669"/>
    <property type="project" value="UniProtKB-KW"/>
</dbReference>
<dbReference type="Gene3D" id="3.40.50.720">
    <property type="entry name" value="NAD(P)-binding Rossmann-like Domain"/>
    <property type="match status" value="1"/>
</dbReference>
<evidence type="ECO:0000256" key="3">
    <source>
        <dbReference type="ARBA" id="ARBA00023027"/>
    </source>
</evidence>
<protein>
    <submittedName>
        <fullName evidence="6">NAD(P)-dependent oxidoreductase</fullName>
        <ecNumber evidence="6">1.1.-.-</ecNumber>
    </submittedName>
</protein>
<accession>A0ABU7JKX9</accession>
<dbReference type="InterPro" id="IPR008927">
    <property type="entry name" value="6-PGluconate_DH-like_C_sf"/>
</dbReference>
<dbReference type="Gene3D" id="1.10.1040.10">
    <property type="entry name" value="N-(1-d-carboxylethyl)-l-norvaline Dehydrogenase, domain 2"/>
    <property type="match status" value="1"/>
</dbReference>
<dbReference type="SUPFAM" id="SSF48179">
    <property type="entry name" value="6-phosphogluconate dehydrogenase C-terminal domain-like"/>
    <property type="match status" value="1"/>
</dbReference>
<dbReference type="InterPro" id="IPR006115">
    <property type="entry name" value="6PGDH_NADP-bd"/>
</dbReference>
<dbReference type="Pfam" id="PF14833">
    <property type="entry name" value="NAD_binding_11"/>
    <property type="match status" value="1"/>
</dbReference>
<proteinExistence type="inferred from homology"/>
<dbReference type="Proteomes" id="UP001331936">
    <property type="component" value="Unassembled WGS sequence"/>
</dbReference>
<evidence type="ECO:0000259" key="4">
    <source>
        <dbReference type="Pfam" id="PF03446"/>
    </source>
</evidence>
<evidence type="ECO:0000313" key="6">
    <source>
        <dbReference type="EMBL" id="MEE2030686.1"/>
    </source>
</evidence>
<feature type="domain" description="3-hydroxyisobutyrate dehydrogenase-like NAD-binding" evidence="5">
    <location>
        <begin position="169"/>
        <end position="261"/>
    </location>
</feature>
<dbReference type="Pfam" id="PF03446">
    <property type="entry name" value="NAD_binding_2"/>
    <property type="match status" value="1"/>
</dbReference>
<keyword evidence="2 6" id="KW-0560">Oxidoreductase</keyword>
<dbReference type="InterPro" id="IPR015815">
    <property type="entry name" value="HIBADH-related"/>
</dbReference>
<comment type="caution">
    <text evidence="6">The sequence shown here is derived from an EMBL/GenBank/DDBJ whole genome shotgun (WGS) entry which is preliminary data.</text>
</comment>
<dbReference type="InterPro" id="IPR029154">
    <property type="entry name" value="HIBADH-like_NADP-bd"/>
</dbReference>
<feature type="domain" description="6-phosphogluconate dehydrogenase NADP-binding" evidence="4">
    <location>
        <begin position="3"/>
        <end position="166"/>
    </location>
</feature>
<dbReference type="PANTHER" id="PTHR43060:SF15">
    <property type="entry name" value="3-HYDROXYISOBUTYRATE DEHYDROGENASE-LIKE 1, MITOCHONDRIAL-RELATED"/>
    <property type="match status" value="1"/>
</dbReference>
<reference evidence="6 7" key="1">
    <citation type="submission" date="2023-08" db="EMBL/GenBank/DDBJ databases">
        <authorList>
            <person name="Girao M."/>
            <person name="Carvalho M.F."/>
        </authorList>
    </citation>
    <scope>NUCLEOTIDE SEQUENCE [LARGE SCALE GENOMIC DNA]</scope>
    <source>
        <strain evidence="6 7">CC-R104</strain>
    </source>
</reference>
<keyword evidence="7" id="KW-1185">Reference proteome</keyword>
<evidence type="ECO:0000259" key="5">
    <source>
        <dbReference type="Pfam" id="PF14833"/>
    </source>
</evidence>
<keyword evidence="3" id="KW-0520">NAD</keyword>